<reference evidence="2 3" key="1">
    <citation type="submission" date="2024-10" db="EMBL/GenBank/DDBJ databases">
        <authorList>
            <person name="Kim D."/>
        </authorList>
    </citation>
    <scope>NUCLEOTIDE SEQUENCE [LARGE SCALE GENOMIC DNA]</scope>
    <source>
        <strain evidence="2">Taebaek</strain>
    </source>
</reference>
<protein>
    <submittedName>
        <fullName evidence="2">Uncharacterized protein</fullName>
    </submittedName>
</protein>
<evidence type="ECO:0000313" key="2">
    <source>
        <dbReference type="EMBL" id="KAL3095909.1"/>
    </source>
</evidence>
<sequence length="86" mass="9458">MSPIRLIAFVLLITFGFLPSLLVESSLIGISATPVEAAWCGLMFALIQQTIGSQRSDDFGDLELLQRQKEEIFKKNCPTTTPTPSD</sequence>
<dbReference type="EMBL" id="JBICCN010000078">
    <property type="protein sequence ID" value="KAL3095909.1"/>
    <property type="molecule type" value="Genomic_DNA"/>
</dbReference>
<organism evidence="2 3">
    <name type="scientific">Heterodera schachtii</name>
    <name type="common">Sugarbeet cyst nematode worm</name>
    <name type="synonym">Tylenchus schachtii</name>
    <dbReference type="NCBI Taxonomy" id="97005"/>
    <lineage>
        <taxon>Eukaryota</taxon>
        <taxon>Metazoa</taxon>
        <taxon>Ecdysozoa</taxon>
        <taxon>Nematoda</taxon>
        <taxon>Chromadorea</taxon>
        <taxon>Rhabditida</taxon>
        <taxon>Tylenchina</taxon>
        <taxon>Tylenchomorpha</taxon>
        <taxon>Tylenchoidea</taxon>
        <taxon>Heteroderidae</taxon>
        <taxon>Heteroderinae</taxon>
        <taxon>Heterodera</taxon>
    </lineage>
</organism>
<proteinExistence type="predicted"/>
<gene>
    <name evidence="2" type="ORF">niasHS_005668</name>
</gene>
<feature type="signal peptide" evidence="1">
    <location>
        <begin position="1"/>
        <end position="37"/>
    </location>
</feature>
<accession>A0ABD2JZ44</accession>
<evidence type="ECO:0000256" key="1">
    <source>
        <dbReference type="SAM" id="SignalP"/>
    </source>
</evidence>
<name>A0ABD2JZ44_HETSC</name>
<comment type="caution">
    <text evidence="2">The sequence shown here is derived from an EMBL/GenBank/DDBJ whole genome shotgun (WGS) entry which is preliminary data.</text>
</comment>
<feature type="chain" id="PRO_5044858001" evidence="1">
    <location>
        <begin position="38"/>
        <end position="86"/>
    </location>
</feature>
<dbReference type="AlphaFoldDB" id="A0ABD2JZ44"/>
<keyword evidence="1" id="KW-0732">Signal</keyword>
<evidence type="ECO:0000313" key="3">
    <source>
        <dbReference type="Proteomes" id="UP001620645"/>
    </source>
</evidence>
<dbReference type="Proteomes" id="UP001620645">
    <property type="component" value="Unassembled WGS sequence"/>
</dbReference>
<keyword evidence="3" id="KW-1185">Reference proteome</keyword>